<protein>
    <submittedName>
        <fullName evidence="2">Uncharacterized protein</fullName>
    </submittedName>
</protein>
<proteinExistence type="predicted"/>
<evidence type="ECO:0000313" key="3">
    <source>
        <dbReference type="Proteomes" id="UP000011083"/>
    </source>
</evidence>
<gene>
    <name evidence="2" type="ORF">ACA1_395240</name>
</gene>
<dbReference type="GeneID" id="14919498"/>
<organism evidence="2 3">
    <name type="scientific">Acanthamoeba castellanii (strain ATCC 30010 / Neff)</name>
    <dbReference type="NCBI Taxonomy" id="1257118"/>
    <lineage>
        <taxon>Eukaryota</taxon>
        <taxon>Amoebozoa</taxon>
        <taxon>Discosea</taxon>
        <taxon>Longamoebia</taxon>
        <taxon>Centramoebida</taxon>
        <taxon>Acanthamoebidae</taxon>
        <taxon>Acanthamoeba</taxon>
    </lineage>
</organism>
<reference evidence="2 3" key="1">
    <citation type="journal article" date="2013" name="Genome Biol.">
        <title>Genome of Acanthamoeba castellanii highlights extensive lateral gene transfer and early evolution of tyrosine kinase signaling.</title>
        <authorList>
            <person name="Clarke M."/>
            <person name="Lohan A.J."/>
            <person name="Liu B."/>
            <person name="Lagkouvardos I."/>
            <person name="Roy S."/>
            <person name="Zafar N."/>
            <person name="Bertelli C."/>
            <person name="Schilde C."/>
            <person name="Kianianmomeni A."/>
            <person name="Burglin T.R."/>
            <person name="Frech C."/>
            <person name="Turcotte B."/>
            <person name="Kopec K.O."/>
            <person name="Synnott J.M."/>
            <person name="Choo C."/>
            <person name="Paponov I."/>
            <person name="Finkler A."/>
            <person name="Soon Heng Tan C."/>
            <person name="Hutchins A.P."/>
            <person name="Weinmeier T."/>
            <person name="Rattei T."/>
            <person name="Chu J.S."/>
            <person name="Gimenez G."/>
            <person name="Irimia M."/>
            <person name="Rigden D.J."/>
            <person name="Fitzpatrick D.A."/>
            <person name="Lorenzo-Morales J."/>
            <person name="Bateman A."/>
            <person name="Chiu C.H."/>
            <person name="Tang P."/>
            <person name="Hegemann P."/>
            <person name="Fromm H."/>
            <person name="Raoult D."/>
            <person name="Greub G."/>
            <person name="Miranda-Saavedra D."/>
            <person name="Chen N."/>
            <person name="Nash P."/>
            <person name="Ginger M.L."/>
            <person name="Horn M."/>
            <person name="Schaap P."/>
            <person name="Caler L."/>
            <person name="Loftus B."/>
        </authorList>
    </citation>
    <scope>NUCLEOTIDE SEQUENCE [LARGE SCALE GENOMIC DNA]</scope>
    <source>
        <strain evidence="2 3">Neff</strain>
    </source>
</reference>
<keyword evidence="1" id="KW-0812">Transmembrane</keyword>
<dbReference type="VEuPathDB" id="AmoebaDB:ACA1_395240"/>
<evidence type="ECO:0000313" key="2">
    <source>
        <dbReference type="EMBL" id="ELR18707.1"/>
    </source>
</evidence>
<dbReference type="Proteomes" id="UP000011083">
    <property type="component" value="Unassembled WGS sequence"/>
</dbReference>
<dbReference type="EMBL" id="KB007948">
    <property type="protein sequence ID" value="ELR18707.1"/>
    <property type="molecule type" value="Genomic_DNA"/>
</dbReference>
<name>L8H0G9_ACACF</name>
<keyword evidence="3" id="KW-1185">Reference proteome</keyword>
<keyword evidence="1" id="KW-0472">Membrane</keyword>
<keyword evidence="1" id="KW-1133">Transmembrane helix</keyword>
<feature type="transmembrane region" description="Helical" evidence="1">
    <location>
        <begin position="136"/>
        <end position="155"/>
    </location>
</feature>
<evidence type="ECO:0000256" key="1">
    <source>
        <dbReference type="SAM" id="Phobius"/>
    </source>
</evidence>
<accession>L8H0G9</accession>
<dbReference type="AlphaFoldDB" id="L8H0G9"/>
<dbReference type="RefSeq" id="XP_004340750.1">
    <property type="nucleotide sequence ID" value="XM_004340702.1"/>
</dbReference>
<sequence length="157" mass="18364">MTRVFFVDFENKCQNFIKKSISKVDTYYQRAEQPAEGSGELFHVHIFYRSDGPPTGLPGNRKWMTHHPIEPTGKNAADYAMIEAVQSYPIAKGDEIYVVCGGDKIYRQTFDPIPESYHIIDDATFRHLSDYMPLPAPLRLFLFFLRWFFVLRLLFFL</sequence>
<dbReference type="KEGG" id="acan:ACA1_395240"/>